<name>A8Q6D4_MALGO</name>
<feature type="compositionally biased region" description="Polar residues" evidence="1">
    <location>
        <begin position="282"/>
        <end position="292"/>
    </location>
</feature>
<feature type="compositionally biased region" description="Pro residues" evidence="1">
    <location>
        <begin position="426"/>
        <end position="435"/>
    </location>
</feature>
<feature type="compositionally biased region" description="Pro residues" evidence="1">
    <location>
        <begin position="48"/>
        <end position="59"/>
    </location>
</feature>
<dbReference type="KEGG" id="mgl:MGL_2930"/>
<evidence type="ECO:0000313" key="3">
    <source>
        <dbReference type="Proteomes" id="UP000008837"/>
    </source>
</evidence>
<organism evidence="2 3">
    <name type="scientific">Malassezia globosa (strain ATCC MYA-4612 / CBS 7966)</name>
    <name type="common">Dandruff-associated fungus</name>
    <dbReference type="NCBI Taxonomy" id="425265"/>
    <lineage>
        <taxon>Eukaryota</taxon>
        <taxon>Fungi</taxon>
        <taxon>Dikarya</taxon>
        <taxon>Basidiomycota</taxon>
        <taxon>Ustilaginomycotina</taxon>
        <taxon>Malasseziomycetes</taxon>
        <taxon>Malasseziales</taxon>
        <taxon>Malasseziaceae</taxon>
        <taxon>Malassezia</taxon>
    </lineage>
</organism>
<dbReference type="RefSeq" id="XP_001729944.1">
    <property type="nucleotide sequence ID" value="XM_001729892.1"/>
</dbReference>
<protein>
    <submittedName>
        <fullName evidence="2">Uncharacterized protein</fullName>
    </submittedName>
</protein>
<dbReference type="VEuPathDB" id="FungiDB:MGL_2930"/>
<feature type="compositionally biased region" description="Basic and acidic residues" evidence="1">
    <location>
        <begin position="141"/>
        <end position="150"/>
    </location>
</feature>
<dbReference type="OrthoDB" id="8062037at2759"/>
<gene>
    <name evidence="2" type="ORF">MGL_2930</name>
</gene>
<evidence type="ECO:0000313" key="2">
    <source>
        <dbReference type="EMBL" id="EDP42730.1"/>
    </source>
</evidence>
<dbReference type="EMBL" id="AAYY01000010">
    <property type="protein sequence ID" value="EDP42730.1"/>
    <property type="molecule type" value="Genomic_DNA"/>
</dbReference>
<reference evidence="2 3" key="1">
    <citation type="journal article" date="2007" name="Proc. Natl. Acad. Sci. U.S.A.">
        <title>Dandruff-associated Malassezia genomes reveal convergent and divergent virulence traits shared with plant and human fungal pathogens.</title>
        <authorList>
            <person name="Xu J."/>
            <person name="Saunders C.W."/>
            <person name="Hu P."/>
            <person name="Grant R.A."/>
            <person name="Boekhout T."/>
            <person name="Kuramae E.E."/>
            <person name="Kronstad J.W."/>
            <person name="Deangelis Y.M."/>
            <person name="Reeder N.L."/>
            <person name="Johnstone K.R."/>
            <person name="Leland M."/>
            <person name="Fieno A.M."/>
            <person name="Begley W.M."/>
            <person name="Sun Y."/>
            <person name="Lacey M.P."/>
            <person name="Chaudhary T."/>
            <person name="Keough T."/>
            <person name="Chu L."/>
            <person name="Sears R."/>
            <person name="Yuan B."/>
            <person name="Dawson T.L.Jr."/>
        </authorList>
    </citation>
    <scope>NUCLEOTIDE SEQUENCE [LARGE SCALE GENOMIC DNA]</scope>
    <source>
        <strain evidence="3">ATCC MYA-4612 / CBS 7966</strain>
    </source>
</reference>
<keyword evidence="3" id="KW-1185">Reference proteome</keyword>
<dbReference type="Proteomes" id="UP000008837">
    <property type="component" value="Unassembled WGS sequence"/>
</dbReference>
<feature type="compositionally biased region" description="Pro residues" evidence="1">
    <location>
        <begin position="1"/>
        <end position="10"/>
    </location>
</feature>
<dbReference type="GeneID" id="5854251"/>
<feature type="compositionally biased region" description="Polar residues" evidence="1">
    <location>
        <begin position="391"/>
        <end position="417"/>
    </location>
</feature>
<feature type="region of interest" description="Disordered" evidence="1">
    <location>
        <begin position="1"/>
        <end position="98"/>
    </location>
</feature>
<sequence>MDSVDPPPPFTSQECRVPTEQALPPAPSLAPRPTSEPGSHEEAEPGSAPVPPPHSPPPAFASEDESSNDESDHQEARRPAPMDPIKMRESDAWERDRLLGYSLEERVARMERRRLGEPHASSTHHPFSTVSAQPETLHWTRARDTTERDPSTVLHIAKAPAPICTPSSFDDATSPDSSDSSGDDCPAPAGDDSDHEWRSEHDALQALYRYESDMREVYKQGHMYAHRNDRFGQAKQEPAEHTSVTDEQNFASLAMSPRRPGTSIAVDLERAPLSQEQHVRPASTQDPASTSDVAPGRVAPVGVAQESESCPPQHHGDGARGPTSDMECAPDQLESDLASSALRSHAHRSASTPSQQRLLASLTRASAKEERSEGPMALSEDPAVERPNLSVPASSSAPVDQASESSRMQRNTLMSGNRQDHSRSSHPPPPAPPSHVPMIRSAYDQLRVLQAANQLPPSLHQDLLSLESYLSQYETPTETASLTRSMSHFGGAFTSARSSTAPLPAQTHLPVVTDETRHFPPSRLSSDAGAVSSTPPKSPSTTPTQSVPESLRPARLASEHLLSASAINTRAALASQASMNPEATALASLTGQHAQEEQRTTALESCGPRHVEPAASTRAEPEQNTEAAPVSQESQSLVVSTDDADSGAALLAQLAPRAVPQEEITDLELAVAQLDSPSTQYEWASLISDFLGPAREQTRLSPEDLERISVGRVELEHRRVTASGQVRLP</sequence>
<dbReference type="OMA" id="NEWESEH"/>
<feature type="region of interest" description="Disordered" evidence="1">
    <location>
        <begin position="516"/>
        <end position="550"/>
    </location>
</feature>
<dbReference type="AlphaFoldDB" id="A8Q6D4"/>
<dbReference type="InParanoid" id="A8Q6D4"/>
<feature type="compositionally biased region" description="Low complexity" evidence="1">
    <location>
        <begin position="166"/>
        <end position="189"/>
    </location>
</feature>
<feature type="compositionally biased region" description="Basic and acidic residues" evidence="1">
    <location>
        <begin position="227"/>
        <end position="244"/>
    </location>
</feature>
<feature type="compositionally biased region" description="Polar residues" evidence="1">
    <location>
        <begin position="622"/>
        <end position="638"/>
    </location>
</feature>
<comment type="caution">
    <text evidence="2">The sequence shown here is derived from an EMBL/GenBank/DDBJ whole genome shotgun (WGS) entry which is preliminary data.</text>
</comment>
<feature type="region of interest" description="Disordered" evidence="1">
    <location>
        <begin position="112"/>
        <end position="200"/>
    </location>
</feature>
<feature type="compositionally biased region" description="Low complexity" evidence="1">
    <location>
        <begin position="532"/>
        <end position="544"/>
    </location>
</feature>
<accession>A8Q6D4</accession>
<feature type="region of interest" description="Disordered" evidence="1">
    <location>
        <begin position="227"/>
        <end position="435"/>
    </location>
</feature>
<feature type="region of interest" description="Disordered" evidence="1">
    <location>
        <begin position="588"/>
        <end position="638"/>
    </location>
</feature>
<feature type="compositionally biased region" description="Low complexity" evidence="1">
    <location>
        <begin position="293"/>
        <end position="304"/>
    </location>
</feature>
<proteinExistence type="predicted"/>
<feature type="compositionally biased region" description="Basic and acidic residues" evidence="1">
    <location>
        <begin position="70"/>
        <end position="98"/>
    </location>
</feature>
<feature type="compositionally biased region" description="Polar residues" evidence="1">
    <location>
        <begin position="120"/>
        <end position="134"/>
    </location>
</feature>
<dbReference type="STRING" id="425265.A8Q6D4"/>
<evidence type="ECO:0000256" key="1">
    <source>
        <dbReference type="SAM" id="MobiDB-lite"/>
    </source>
</evidence>